<dbReference type="Pfam" id="PF12833">
    <property type="entry name" value="HTH_18"/>
    <property type="match status" value="1"/>
</dbReference>
<dbReference type="SUPFAM" id="SSF46689">
    <property type="entry name" value="Homeodomain-like"/>
    <property type="match status" value="2"/>
</dbReference>
<evidence type="ECO:0000313" key="5">
    <source>
        <dbReference type="Proteomes" id="UP000562045"/>
    </source>
</evidence>
<evidence type="ECO:0000256" key="2">
    <source>
        <dbReference type="ARBA" id="ARBA00023163"/>
    </source>
</evidence>
<comment type="caution">
    <text evidence="4">The sequence shown here is derived from an EMBL/GenBank/DDBJ whole genome shotgun (WGS) entry which is preliminary data.</text>
</comment>
<dbReference type="SUPFAM" id="SSF52317">
    <property type="entry name" value="Class I glutamine amidotransferase-like"/>
    <property type="match status" value="1"/>
</dbReference>
<dbReference type="PANTHER" id="PTHR43130">
    <property type="entry name" value="ARAC-FAMILY TRANSCRIPTIONAL REGULATOR"/>
    <property type="match status" value="1"/>
</dbReference>
<dbReference type="RefSeq" id="WP_179650654.1">
    <property type="nucleotide sequence ID" value="NZ_JACBZM010000001.1"/>
</dbReference>
<organism evidence="4 5">
    <name type="scientific">Nocardioides aromaticivorans</name>
    <dbReference type="NCBI Taxonomy" id="200618"/>
    <lineage>
        <taxon>Bacteria</taxon>
        <taxon>Bacillati</taxon>
        <taxon>Actinomycetota</taxon>
        <taxon>Actinomycetes</taxon>
        <taxon>Propionibacteriales</taxon>
        <taxon>Nocardioidaceae</taxon>
        <taxon>Nocardioides</taxon>
    </lineage>
</organism>
<dbReference type="Proteomes" id="UP000562045">
    <property type="component" value="Unassembled WGS sequence"/>
</dbReference>
<dbReference type="InterPro" id="IPR029062">
    <property type="entry name" value="Class_I_gatase-like"/>
</dbReference>
<dbReference type="GO" id="GO:0043565">
    <property type="term" value="F:sequence-specific DNA binding"/>
    <property type="evidence" value="ECO:0007669"/>
    <property type="project" value="InterPro"/>
</dbReference>
<dbReference type="Gene3D" id="1.10.10.60">
    <property type="entry name" value="Homeodomain-like"/>
    <property type="match status" value="1"/>
</dbReference>
<dbReference type="InterPro" id="IPR009057">
    <property type="entry name" value="Homeodomain-like_sf"/>
</dbReference>
<protein>
    <submittedName>
        <fullName evidence="4">Transcriptional regulator GlxA family with amidase domain</fullName>
    </submittedName>
</protein>
<name>A0A7Y9ZJQ7_9ACTN</name>
<keyword evidence="2" id="KW-0804">Transcription</keyword>
<evidence type="ECO:0000256" key="1">
    <source>
        <dbReference type="ARBA" id="ARBA00023015"/>
    </source>
</evidence>
<dbReference type="EMBL" id="JACBZM010000001">
    <property type="protein sequence ID" value="NYI46764.1"/>
    <property type="molecule type" value="Genomic_DNA"/>
</dbReference>
<feature type="domain" description="HTH araC/xylS-type" evidence="3">
    <location>
        <begin position="214"/>
        <end position="312"/>
    </location>
</feature>
<proteinExistence type="predicted"/>
<dbReference type="Gene3D" id="3.40.50.880">
    <property type="match status" value="1"/>
</dbReference>
<sequence>MTRQAPAPHRIGVVALPGVYPYELGIASRFFGAASVDGRAAYEVVTCSLDGRPVPTAADFSVAVTADRSVLDEVDTVVVPPWQTSTTTGDPIGLADLGAPRVVSYCTGAFTVAASGLLDGRAATTHWCAADEFRAAFPKVVFRPDELFVDEGDVLTAAGASAAIDLTLHIIARDLGAAAAADVSRLTLAPPHRGGGQSQFVPRPTLADEAGAMAEVRAWLLARLDRPVSLDEVGAAFGMSVRTLTRRFRAETGLTLGNWLVAARVDRAKELLETTDATIDLVADEAGFGTAAALRKHFRDRVGLSPQQYRARFSLRAVPA</sequence>
<dbReference type="PROSITE" id="PS01124">
    <property type="entry name" value="HTH_ARAC_FAMILY_2"/>
    <property type="match status" value="1"/>
</dbReference>
<gene>
    <name evidence="4" type="ORF">BJ993_003844</name>
</gene>
<keyword evidence="1" id="KW-0805">Transcription regulation</keyword>
<dbReference type="Pfam" id="PF01965">
    <property type="entry name" value="DJ-1_PfpI"/>
    <property type="match status" value="1"/>
</dbReference>
<evidence type="ECO:0000313" key="4">
    <source>
        <dbReference type="EMBL" id="NYI46764.1"/>
    </source>
</evidence>
<dbReference type="PANTHER" id="PTHR43130:SF3">
    <property type="entry name" value="HTH-TYPE TRANSCRIPTIONAL REGULATOR RV1931C"/>
    <property type="match status" value="1"/>
</dbReference>
<dbReference type="InterPro" id="IPR002818">
    <property type="entry name" value="DJ-1/PfpI"/>
</dbReference>
<dbReference type="InterPro" id="IPR018060">
    <property type="entry name" value="HTH_AraC"/>
</dbReference>
<dbReference type="AlphaFoldDB" id="A0A7Y9ZJQ7"/>
<dbReference type="SMART" id="SM00342">
    <property type="entry name" value="HTH_ARAC"/>
    <property type="match status" value="1"/>
</dbReference>
<accession>A0A7Y9ZJQ7</accession>
<dbReference type="GO" id="GO:0003700">
    <property type="term" value="F:DNA-binding transcription factor activity"/>
    <property type="evidence" value="ECO:0007669"/>
    <property type="project" value="InterPro"/>
</dbReference>
<evidence type="ECO:0000259" key="3">
    <source>
        <dbReference type="PROSITE" id="PS01124"/>
    </source>
</evidence>
<dbReference type="InterPro" id="IPR052158">
    <property type="entry name" value="INH-QAR"/>
</dbReference>
<reference evidence="4 5" key="1">
    <citation type="submission" date="2020-07" db="EMBL/GenBank/DDBJ databases">
        <title>Sequencing the genomes of 1000 actinobacteria strains.</title>
        <authorList>
            <person name="Klenk H.-P."/>
        </authorList>
    </citation>
    <scope>NUCLEOTIDE SEQUENCE [LARGE SCALE GENOMIC DNA]</scope>
    <source>
        <strain evidence="4 5">DSM 15131</strain>
    </source>
</reference>